<feature type="compositionally biased region" description="Polar residues" evidence="1">
    <location>
        <begin position="74"/>
        <end position="86"/>
    </location>
</feature>
<dbReference type="Proteomes" id="UP000193240">
    <property type="component" value="Unassembled WGS sequence"/>
</dbReference>
<keyword evidence="3" id="KW-1185">Reference proteome</keyword>
<gene>
    <name evidence="2" type="ORF">B5807_04797</name>
</gene>
<dbReference type="EMBL" id="KZ107842">
    <property type="protein sequence ID" value="OSS50449.1"/>
    <property type="molecule type" value="Genomic_DNA"/>
</dbReference>
<reference evidence="2 3" key="1">
    <citation type="journal article" date="2017" name="Genome Announc.">
        <title>Genome sequence of the saprophytic ascomycete Epicoccum nigrum ICMP 19927 strain isolated from New Zealand.</title>
        <authorList>
            <person name="Fokin M."/>
            <person name="Fleetwood D."/>
            <person name="Weir B.S."/>
            <person name="Villas-Boas S.G."/>
        </authorList>
    </citation>
    <scope>NUCLEOTIDE SEQUENCE [LARGE SCALE GENOMIC DNA]</scope>
    <source>
        <strain evidence="2 3">ICMP 19927</strain>
    </source>
</reference>
<sequence length="358" mass="39258">MSQPRNYPPEANTQRSTRREKERHLPLLTPGVVPSQVEVRKVSVDHQGTRSSQQAQHHDTQRPLPVPPVELTPQPRNSQPETNTQHSTRREKERHPRSLTPGVAPSQAEVRNVPIDHRGDRPPQLGQHHDAQRPLPAPPAEPVVRNEPVDHRGARTSQQDQRHVTQRPLPAPPVEPTVTLPPFVATGPNIGGISRLSYFLWYGGGRPGGVQSVISHGARPADNRTVGQYIRRPALDPLGASVSSVEGLFELEAGVDPMAALGAAVAAFREEERNYLGDSLVRDEGPPVLPRLLVGDGSVDLDFASPAANELPAGKSDEQPAAEVETSAPIYELFARERDWDFDMDVVEQYKKGCGTNH</sequence>
<accession>A0A1Y2M3Q4</accession>
<dbReference type="InParanoid" id="A0A1Y2M3Q4"/>
<name>A0A1Y2M3Q4_EPING</name>
<protein>
    <submittedName>
        <fullName evidence="2">Uncharacterized protein</fullName>
    </submittedName>
</protein>
<proteinExistence type="predicted"/>
<evidence type="ECO:0000313" key="2">
    <source>
        <dbReference type="EMBL" id="OSS50449.1"/>
    </source>
</evidence>
<organism evidence="2 3">
    <name type="scientific">Epicoccum nigrum</name>
    <name type="common">Soil fungus</name>
    <name type="synonym">Epicoccum purpurascens</name>
    <dbReference type="NCBI Taxonomy" id="105696"/>
    <lineage>
        <taxon>Eukaryota</taxon>
        <taxon>Fungi</taxon>
        <taxon>Dikarya</taxon>
        <taxon>Ascomycota</taxon>
        <taxon>Pezizomycotina</taxon>
        <taxon>Dothideomycetes</taxon>
        <taxon>Pleosporomycetidae</taxon>
        <taxon>Pleosporales</taxon>
        <taxon>Pleosporineae</taxon>
        <taxon>Didymellaceae</taxon>
        <taxon>Epicoccum</taxon>
    </lineage>
</organism>
<evidence type="ECO:0000313" key="3">
    <source>
        <dbReference type="Proteomes" id="UP000193240"/>
    </source>
</evidence>
<evidence type="ECO:0000256" key="1">
    <source>
        <dbReference type="SAM" id="MobiDB-lite"/>
    </source>
</evidence>
<feature type="compositionally biased region" description="Basic and acidic residues" evidence="1">
    <location>
        <begin position="38"/>
        <end position="48"/>
    </location>
</feature>
<dbReference type="AlphaFoldDB" id="A0A1Y2M3Q4"/>
<feature type="compositionally biased region" description="Basic and acidic residues" evidence="1">
    <location>
        <begin position="114"/>
        <end position="132"/>
    </location>
</feature>
<feature type="region of interest" description="Disordered" evidence="1">
    <location>
        <begin position="1"/>
        <end position="180"/>
    </location>
</feature>
<feature type="compositionally biased region" description="Polar residues" evidence="1">
    <location>
        <begin position="1"/>
        <end position="15"/>
    </location>
</feature>